<dbReference type="AlphaFoldDB" id="A0A4Q7YZ86"/>
<dbReference type="EMBL" id="SHKW01000001">
    <property type="protein sequence ID" value="RZU43227.1"/>
    <property type="molecule type" value="Genomic_DNA"/>
</dbReference>
<dbReference type="Proteomes" id="UP000292958">
    <property type="component" value="Unassembled WGS sequence"/>
</dbReference>
<comment type="caution">
    <text evidence="2">The sequence shown here is derived from an EMBL/GenBank/DDBJ whole genome shotgun (WGS) entry which is preliminary data.</text>
</comment>
<evidence type="ECO:0000256" key="1">
    <source>
        <dbReference type="SAM" id="SignalP"/>
    </source>
</evidence>
<organism evidence="2 3">
    <name type="scientific">Edaphobacter modestus</name>
    <dbReference type="NCBI Taxonomy" id="388466"/>
    <lineage>
        <taxon>Bacteria</taxon>
        <taxon>Pseudomonadati</taxon>
        <taxon>Acidobacteriota</taxon>
        <taxon>Terriglobia</taxon>
        <taxon>Terriglobales</taxon>
        <taxon>Acidobacteriaceae</taxon>
        <taxon>Edaphobacter</taxon>
    </lineage>
</organism>
<accession>A0A4Q7YZ86</accession>
<gene>
    <name evidence="2" type="ORF">BDD14_4862</name>
</gene>
<keyword evidence="1" id="KW-0732">Signal</keyword>
<dbReference type="RefSeq" id="WP_242618145.1">
    <property type="nucleotide sequence ID" value="NZ_SHKW01000001.1"/>
</dbReference>
<protein>
    <recommendedName>
        <fullName evidence="4">Porin</fullName>
    </recommendedName>
</protein>
<evidence type="ECO:0000313" key="3">
    <source>
        <dbReference type="Proteomes" id="UP000292958"/>
    </source>
</evidence>
<reference evidence="2 3" key="1">
    <citation type="submission" date="2019-02" db="EMBL/GenBank/DDBJ databases">
        <title>Genomic Encyclopedia of Archaeal and Bacterial Type Strains, Phase II (KMG-II): from individual species to whole genera.</title>
        <authorList>
            <person name="Goeker M."/>
        </authorList>
    </citation>
    <scope>NUCLEOTIDE SEQUENCE [LARGE SCALE GENOMIC DNA]</scope>
    <source>
        <strain evidence="2 3">DSM 18101</strain>
    </source>
</reference>
<keyword evidence="3" id="KW-1185">Reference proteome</keyword>
<name>A0A4Q7YZ86_9BACT</name>
<evidence type="ECO:0008006" key="4">
    <source>
        <dbReference type="Google" id="ProtNLM"/>
    </source>
</evidence>
<sequence length="473" mass="52960">MTPRISRSLLRTLAPVFLFSSLATMAQQPSEMPEMPMSQMDRQQNMNSMPQMPGMMMQPTNLIQAQLNHLSSGTTVEPPSTPMYMMMGHRGAWLWMLHGEAFVTDIQQLASQTPQGRRGGDKLFSANWIMPMAMRRLGPGQLTLRAMFSLEPATMTDRQYPLLFQQGETAFGKPIVDGQHPHNLFMEVAALYDIRLSERTLLSFYAAPIGDPAIGPTAYPHRMSASENPIAALGHHQEDSTHIAYNVLTTGLTWRWFRIEGSGFHGGEPSEGRWQFQPSSNGLAIDSYSTRLTVSPTANWSGQYSTGRITSPEALYPHEDQLRQTASIMYNHPFGDRDANGLTAGNWSNTLLWGRTRSIAAGHDEHKVNSYLAESLLKFARRNYVWTRIENAGRTSELLLPPGSPLPAGFEEDPIGHVQAYSFGYDRDFRLSRHLTAAPGAQFTTYTTPETLRSTYGDRPWGVAAFVRFRIAR</sequence>
<evidence type="ECO:0000313" key="2">
    <source>
        <dbReference type="EMBL" id="RZU43227.1"/>
    </source>
</evidence>
<feature type="signal peptide" evidence="1">
    <location>
        <begin position="1"/>
        <end position="26"/>
    </location>
</feature>
<proteinExistence type="predicted"/>
<feature type="chain" id="PRO_5020647546" description="Porin" evidence="1">
    <location>
        <begin position="27"/>
        <end position="473"/>
    </location>
</feature>